<accession>A0A101EQV5</accession>
<reference evidence="2 3" key="1">
    <citation type="journal article" date="2015" name="MBio">
        <title>Genome-Resolved Metagenomic Analysis Reveals Roles for Candidate Phyla and Other Microbial Community Members in Biogeochemical Transformations in Oil Reservoirs.</title>
        <authorList>
            <person name="Hu P."/>
            <person name="Tom L."/>
            <person name="Singh A."/>
            <person name="Thomas B.C."/>
            <person name="Baker B.J."/>
            <person name="Piceno Y.M."/>
            <person name="Andersen G.L."/>
            <person name="Banfield J.F."/>
        </authorList>
    </citation>
    <scope>NUCLEOTIDE SEQUENCE [LARGE SCALE GENOMIC DNA]</scope>
    <source>
        <strain evidence="2">46_26</strain>
    </source>
</reference>
<comment type="caution">
    <text evidence="2">The sequence shown here is derived from an EMBL/GenBank/DDBJ whole genome shotgun (WGS) entry which is preliminary data.</text>
</comment>
<organism evidence="2 3">
    <name type="scientific">Thermotoga petrophila</name>
    <dbReference type="NCBI Taxonomy" id="93929"/>
    <lineage>
        <taxon>Bacteria</taxon>
        <taxon>Thermotogati</taxon>
        <taxon>Thermotogota</taxon>
        <taxon>Thermotogae</taxon>
        <taxon>Thermotogales</taxon>
        <taxon>Thermotogaceae</taxon>
        <taxon>Thermotoga</taxon>
    </lineage>
</organism>
<proteinExistence type="predicted"/>
<evidence type="ECO:0000313" key="3">
    <source>
        <dbReference type="Proteomes" id="UP000058636"/>
    </source>
</evidence>
<evidence type="ECO:0000256" key="1">
    <source>
        <dbReference type="SAM" id="Phobius"/>
    </source>
</evidence>
<evidence type="ECO:0000313" key="2">
    <source>
        <dbReference type="EMBL" id="KUK23027.1"/>
    </source>
</evidence>
<dbReference type="EMBL" id="LGFG01000061">
    <property type="protein sequence ID" value="KUK23027.1"/>
    <property type="molecule type" value="Genomic_DNA"/>
</dbReference>
<keyword evidence="1" id="KW-0812">Transmembrane</keyword>
<feature type="non-terminal residue" evidence="2">
    <location>
        <position position="1"/>
    </location>
</feature>
<keyword evidence="1" id="KW-1133">Transmembrane helix</keyword>
<gene>
    <name evidence="2" type="ORF">XD57_0868</name>
</gene>
<protein>
    <submittedName>
        <fullName evidence="2">Uncharacterized protein</fullName>
    </submittedName>
</protein>
<dbReference type="AlphaFoldDB" id="A0A101EQV5"/>
<keyword evidence="1" id="KW-0472">Membrane</keyword>
<dbReference type="PATRIC" id="fig|93930.3.peg.1722"/>
<sequence length="44" mass="5049">VFIVWFIPYLGSIISNLLRVVLVYSMYRIMEGSYEKTESDTGSA</sequence>
<name>A0A101EQV5_9THEM</name>
<feature type="transmembrane region" description="Helical" evidence="1">
    <location>
        <begin position="6"/>
        <end position="27"/>
    </location>
</feature>
<dbReference type="Proteomes" id="UP000058636">
    <property type="component" value="Unassembled WGS sequence"/>
</dbReference>